<comment type="function">
    <text evidence="6">Recruits TFIIH to the initiation complex and stimulates the RNA polymerase II C-terminal domain kinase and DNA-dependent ATPase activities of TFIIH. Both TFIIH and TFIIE are required for promoter clearance by RNA polymerase.</text>
</comment>
<dbReference type="InterPro" id="IPR054600">
    <property type="entry name" value="TFA2_E-tether"/>
</dbReference>
<dbReference type="Pfam" id="PF02186">
    <property type="entry name" value="TFIIE_beta"/>
    <property type="match status" value="1"/>
</dbReference>
<evidence type="ECO:0000256" key="2">
    <source>
        <dbReference type="ARBA" id="ARBA00023015"/>
    </source>
</evidence>
<keyword evidence="2" id="KW-0805">Transcription regulation</keyword>
<keyword evidence="9" id="KW-0648">Protein biosynthesis</keyword>
<dbReference type="OrthoDB" id="5323195at2759"/>
<evidence type="ECO:0000256" key="6">
    <source>
        <dbReference type="ARBA" id="ARBA00025581"/>
    </source>
</evidence>
<name>A0A6A5TXK3_9PLEO</name>
<comment type="subcellular location">
    <subcellularLocation>
        <location evidence="1">Nucleus</location>
    </subcellularLocation>
</comment>
<dbReference type="GO" id="GO:0001097">
    <property type="term" value="F:TFIIH-class transcription factor complex binding"/>
    <property type="evidence" value="ECO:0007669"/>
    <property type="project" value="TreeGrafter"/>
</dbReference>
<dbReference type="PANTHER" id="PTHR12716">
    <property type="entry name" value="TRANSCRIPTION INITIATION FACTOR IIE, BETA SUBUNIT"/>
    <property type="match status" value="1"/>
</dbReference>
<evidence type="ECO:0000256" key="4">
    <source>
        <dbReference type="ARBA" id="ARBA00023163"/>
    </source>
</evidence>
<dbReference type="InterPro" id="IPR016656">
    <property type="entry name" value="TFIIE-bsu"/>
</dbReference>
<keyword evidence="10" id="KW-1185">Reference proteome</keyword>
<dbReference type="AlphaFoldDB" id="A0A6A5TXK3"/>
<dbReference type="GO" id="GO:0003677">
    <property type="term" value="F:DNA binding"/>
    <property type="evidence" value="ECO:0007669"/>
    <property type="project" value="UniProtKB-KW"/>
</dbReference>
<reference evidence="9" key="1">
    <citation type="journal article" date="2020" name="Stud. Mycol.">
        <title>101 Dothideomycetes genomes: a test case for predicting lifestyles and emergence of pathogens.</title>
        <authorList>
            <person name="Haridas S."/>
            <person name="Albert R."/>
            <person name="Binder M."/>
            <person name="Bloem J."/>
            <person name="Labutti K."/>
            <person name="Salamov A."/>
            <person name="Andreopoulos B."/>
            <person name="Baker S."/>
            <person name="Barry K."/>
            <person name="Bills G."/>
            <person name="Bluhm B."/>
            <person name="Cannon C."/>
            <person name="Castanera R."/>
            <person name="Culley D."/>
            <person name="Daum C."/>
            <person name="Ezra D."/>
            <person name="Gonzalez J."/>
            <person name="Henrissat B."/>
            <person name="Kuo A."/>
            <person name="Liang C."/>
            <person name="Lipzen A."/>
            <person name="Lutzoni F."/>
            <person name="Magnuson J."/>
            <person name="Mondo S."/>
            <person name="Nolan M."/>
            <person name="Ohm R."/>
            <person name="Pangilinan J."/>
            <person name="Park H.-J."/>
            <person name="Ramirez L."/>
            <person name="Alfaro M."/>
            <person name="Sun H."/>
            <person name="Tritt A."/>
            <person name="Yoshinaga Y."/>
            <person name="Zwiers L.-H."/>
            <person name="Turgeon B."/>
            <person name="Goodwin S."/>
            <person name="Spatafora J."/>
            <person name="Crous P."/>
            <person name="Grigoriev I."/>
        </authorList>
    </citation>
    <scope>NUCLEOTIDE SEQUENCE</scope>
    <source>
        <strain evidence="9">CBS 675.92</strain>
    </source>
</reference>
<dbReference type="EMBL" id="ML976990">
    <property type="protein sequence ID" value="KAF1957064.1"/>
    <property type="molecule type" value="Genomic_DNA"/>
</dbReference>
<evidence type="ECO:0000259" key="8">
    <source>
        <dbReference type="PROSITE" id="PS51351"/>
    </source>
</evidence>
<dbReference type="GO" id="GO:0005673">
    <property type="term" value="C:transcription factor TFIIE complex"/>
    <property type="evidence" value="ECO:0007669"/>
    <property type="project" value="InterPro"/>
</dbReference>
<accession>A0A6A5TXK3</accession>
<feature type="non-terminal residue" evidence="9">
    <location>
        <position position="1"/>
    </location>
</feature>
<gene>
    <name evidence="9" type="ORF">CC80DRAFT_390623</name>
</gene>
<organism evidence="9 10">
    <name type="scientific">Byssothecium circinans</name>
    <dbReference type="NCBI Taxonomy" id="147558"/>
    <lineage>
        <taxon>Eukaryota</taxon>
        <taxon>Fungi</taxon>
        <taxon>Dikarya</taxon>
        <taxon>Ascomycota</taxon>
        <taxon>Pezizomycotina</taxon>
        <taxon>Dothideomycetes</taxon>
        <taxon>Pleosporomycetidae</taxon>
        <taxon>Pleosporales</taxon>
        <taxon>Massarineae</taxon>
        <taxon>Massarinaceae</taxon>
        <taxon>Byssothecium</taxon>
    </lineage>
</organism>
<dbReference type="CDD" id="cd07977">
    <property type="entry name" value="TFIIE_beta_winged_helix"/>
    <property type="match status" value="1"/>
</dbReference>
<evidence type="ECO:0000256" key="7">
    <source>
        <dbReference type="SAM" id="MobiDB-lite"/>
    </source>
</evidence>
<dbReference type="InterPro" id="IPR040501">
    <property type="entry name" value="TFA2_Winged_2"/>
</dbReference>
<feature type="compositionally biased region" description="Basic residues" evidence="7">
    <location>
        <begin position="224"/>
        <end position="236"/>
    </location>
</feature>
<feature type="domain" description="TFIIE beta" evidence="8">
    <location>
        <begin position="29"/>
        <end position="113"/>
    </location>
</feature>
<protein>
    <submittedName>
        <fullName evidence="9">Transcription initiation factor IIE, beta subunit</fullName>
    </submittedName>
</protein>
<dbReference type="GO" id="GO:0003743">
    <property type="term" value="F:translation initiation factor activity"/>
    <property type="evidence" value="ECO:0007669"/>
    <property type="project" value="UniProtKB-KW"/>
</dbReference>
<dbReference type="PANTHER" id="PTHR12716:SF8">
    <property type="entry name" value="TRANSCRIPTION INITIATION FACTOR IIE SUBUNIT BETA"/>
    <property type="match status" value="1"/>
</dbReference>
<sequence length="255" mass="29331">APSPTPSNASNGTAKRKRPDENVVYSQPQETGTGSHIYTQLTYAISWLRERMAEGSEKWYTFKEIADYLNLNMGNTVVRQQLQLLFRSPNPTNRILWNSKTDTYRYKPKYDIRNAAQLKGFLQNQKSAQGLSVKDLKDGWPTVHEALKEMESKNEVLIKRNLKDQMAKTVWDNDRSLMHHMDPDFINEWHKLTIPPNPDDLRNSLLAAGLKPSSAPRQAEAKKTDKKKKKVPRRGGKQTNSHMSAILKDFSHMRK</sequence>
<evidence type="ECO:0000256" key="1">
    <source>
        <dbReference type="ARBA" id="ARBA00004123"/>
    </source>
</evidence>
<dbReference type="PIRSF" id="PIRSF016398">
    <property type="entry name" value="TFIIE-beta"/>
    <property type="match status" value="1"/>
</dbReference>
<proteinExistence type="predicted"/>
<dbReference type="GO" id="GO:0006367">
    <property type="term" value="P:transcription initiation at RNA polymerase II promoter"/>
    <property type="evidence" value="ECO:0007669"/>
    <property type="project" value="InterPro"/>
</dbReference>
<dbReference type="Pfam" id="PF18121">
    <property type="entry name" value="TFA2_Winged_2"/>
    <property type="match status" value="1"/>
</dbReference>
<evidence type="ECO:0000256" key="5">
    <source>
        <dbReference type="ARBA" id="ARBA00023242"/>
    </source>
</evidence>
<evidence type="ECO:0000256" key="3">
    <source>
        <dbReference type="ARBA" id="ARBA00023125"/>
    </source>
</evidence>
<dbReference type="Proteomes" id="UP000800035">
    <property type="component" value="Unassembled WGS sequence"/>
</dbReference>
<feature type="region of interest" description="Disordered" evidence="7">
    <location>
        <begin position="209"/>
        <end position="255"/>
    </location>
</feature>
<feature type="non-terminal residue" evidence="9">
    <location>
        <position position="255"/>
    </location>
</feature>
<feature type="compositionally biased region" description="Polar residues" evidence="7">
    <location>
        <begin position="1"/>
        <end position="13"/>
    </location>
</feature>
<evidence type="ECO:0000313" key="10">
    <source>
        <dbReference type="Proteomes" id="UP000800035"/>
    </source>
</evidence>
<dbReference type="InterPro" id="IPR003166">
    <property type="entry name" value="TFIIE_bsu_DNA-bd"/>
</dbReference>
<keyword evidence="4" id="KW-0804">Transcription</keyword>
<feature type="region of interest" description="Disordered" evidence="7">
    <location>
        <begin position="1"/>
        <end position="31"/>
    </location>
</feature>
<dbReference type="Pfam" id="PF22254">
    <property type="entry name" value="TFA2_E-tether"/>
    <property type="match status" value="1"/>
</dbReference>
<keyword evidence="3" id="KW-0238">DNA-binding</keyword>
<dbReference type="PROSITE" id="PS51351">
    <property type="entry name" value="TFIIE_BETA_C"/>
    <property type="match status" value="1"/>
</dbReference>
<keyword evidence="5" id="KW-0539">Nucleus</keyword>
<evidence type="ECO:0000313" key="9">
    <source>
        <dbReference type="EMBL" id="KAF1957064.1"/>
    </source>
</evidence>
<keyword evidence="9" id="KW-0396">Initiation factor</keyword>